<keyword evidence="3 7" id="KW-1133">Transmembrane helix</keyword>
<evidence type="ECO:0000256" key="1">
    <source>
        <dbReference type="ARBA" id="ARBA00004370"/>
    </source>
</evidence>
<keyword evidence="4 7" id="KW-0472">Membrane</keyword>
<evidence type="ECO:0000256" key="7">
    <source>
        <dbReference type="SAM" id="Phobius"/>
    </source>
</evidence>
<evidence type="ECO:0000256" key="5">
    <source>
        <dbReference type="NCBIfam" id="TIGR02228"/>
    </source>
</evidence>
<dbReference type="GO" id="GO:0004252">
    <property type="term" value="F:serine-type endopeptidase activity"/>
    <property type="evidence" value="ECO:0007669"/>
    <property type="project" value="UniProtKB-UniRule"/>
</dbReference>
<keyword evidence="2 7" id="KW-0812">Transmembrane</keyword>
<dbReference type="Pfam" id="PF10502">
    <property type="entry name" value="Peptidase_S26"/>
    <property type="match status" value="1"/>
</dbReference>
<dbReference type="GO" id="GO:0009003">
    <property type="term" value="F:signal peptidase activity"/>
    <property type="evidence" value="ECO:0007669"/>
    <property type="project" value="UniProtKB-EC"/>
</dbReference>
<feature type="transmembrane region" description="Helical" evidence="7">
    <location>
        <begin position="266"/>
        <end position="288"/>
    </location>
</feature>
<dbReference type="EC" id="3.4.21.89" evidence="5"/>
<dbReference type="EMBL" id="NBXA01000017">
    <property type="protein sequence ID" value="RFA13738.1"/>
    <property type="molecule type" value="Genomic_DNA"/>
</dbReference>
<dbReference type="AlphaFoldDB" id="A0A3E0VWJ9"/>
<evidence type="ECO:0000313" key="10">
    <source>
        <dbReference type="Proteomes" id="UP000256709"/>
    </source>
</evidence>
<evidence type="ECO:0000256" key="2">
    <source>
        <dbReference type="ARBA" id="ARBA00022692"/>
    </source>
</evidence>
<comment type="subcellular location">
    <subcellularLocation>
        <location evidence="1">Membrane</location>
    </subcellularLocation>
</comment>
<feature type="region of interest" description="Disordered" evidence="6">
    <location>
        <begin position="1"/>
        <end position="21"/>
    </location>
</feature>
<feature type="transmembrane region" description="Helical" evidence="7">
    <location>
        <begin position="31"/>
        <end position="52"/>
    </location>
</feature>
<evidence type="ECO:0000313" key="9">
    <source>
        <dbReference type="EMBL" id="RFA13738.1"/>
    </source>
</evidence>
<gene>
    <name evidence="9" type="ORF">B7R21_07850</name>
</gene>
<organism evidence="9 10">
    <name type="scientific">Subtercola boreus</name>
    <dbReference type="NCBI Taxonomy" id="120213"/>
    <lineage>
        <taxon>Bacteria</taxon>
        <taxon>Bacillati</taxon>
        <taxon>Actinomycetota</taxon>
        <taxon>Actinomycetes</taxon>
        <taxon>Micrococcales</taxon>
        <taxon>Microbacteriaceae</taxon>
        <taxon>Subtercola</taxon>
    </lineage>
</organism>
<reference evidence="9 10" key="1">
    <citation type="submission" date="2017-04" db="EMBL/GenBank/DDBJ databases">
        <title>Comparative genome analysis of Subtercola boreus.</title>
        <authorList>
            <person name="Cho Y.-J."/>
            <person name="Cho A."/>
            <person name="Kim O.-S."/>
            <person name="Lee J.-I."/>
        </authorList>
    </citation>
    <scope>NUCLEOTIDE SEQUENCE [LARGE SCALE GENOMIC DNA]</scope>
    <source>
        <strain evidence="9 10">P27444</strain>
    </source>
</reference>
<dbReference type="RefSeq" id="WP_172592095.1">
    <property type="nucleotide sequence ID" value="NZ_NBXA01000017.1"/>
</dbReference>
<evidence type="ECO:0000256" key="6">
    <source>
        <dbReference type="SAM" id="MobiDB-lite"/>
    </source>
</evidence>
<feature type="transmembrane region" description="Helical" evidence="7">
    <location>
        <begin position="178"/>
        <end position="195"/>
    </location>
</feature>
<comment type="caution">
    <text evidence="9">The sequence shown here is derived from an EMBL/GenBank/DDBJ whole genome shotgun (WGS) entry which is preliminary data.</text>
</comment>
<feature type="domain" description="Peptidase S26" evidence="8">
    <location>
        <begin position="36"/>
        <end position="109"/>
    </location>
</feature>
<dbReference type="Proteomes" id="UP000256709">
    <property type="component" value="Unassembled WGS sequence"/>
</dbReference>
<protein>
    <recommendedName>
        <fullName evidence="5">Signal peptidase I</fullName>
        <ecNumber evidence="5">3.4.21.89</ecNumber>
    </recommendedName>
</protein>
<sequence length="297" mass="31076">MTSIRTNRRGSHSGPRQWFPKQPPLPRPVRVLLVAAATLLAVVLLAALVFFLTGGRWFVVQTPSMGETAPVGTLILTTPTNGQVAVGDIITFRPPSSPTEIYTHRVIQISADGAISTRGDINGATDPWQLATTDIIGHAAVVLPMAGWFVKAVPIVTIGTLLVWLVTSLFRSPTTRSALRIAGVSLVVSVAAYILRPLIGLVVLSTTADTTGADATVVSTGILPIRVQAVGGNHTDLVAGQVGTLTVPSLLDTSQYHLASALNLSLIGWIILIAVCAVPLLWTLIVGLPSDAENGAA</sequence>
<evidence type="ECO:0000256" key="3">
    <source>
        <dbReference type="ARBA" id="ARBA00022989"/>
    </source>
</evidence>
<feature type="transmembrane region" description="Helical" evidence="7">
    <location>
        <begin position="148"/>
        <end position="166"/>
    </location>
</feature>
<dbReference type="GO" id="GO:0006465">
    <property type="term" value="P:signal peptide processing"/>
    <property type="evidence" value="ECO:0007669"/>
    <property type="project" value="UniProtKB-UniRule"/>
</dbReference>
<dbReference type="InterPro" id="IPR036286">
    <property type="entry name" value="LexA/Signal_pep-like_sf"/>
</dbReference>
<name>A0A3E0VWJ9_9MICO</name>
<dbReference type="InterPro" id="IPR001733">
    <property type="entry name" value="Peptidase_S26B"/>
</dbReference>
<dbReference type="GO" id="GO:0016020">
    <property type="term" value="C:membrane"/>
    <property type="evidence" value="ECO:0007669"/>
    <property type="project" value="UniProtKB-SubCell"/>
</dbReference>
<dbReference type="InterPro" id="IPR019533">
    <property type="entry name" value="Peptidase_S26"/>
</dbReference>
<evidence type="ECO:0000256" key="4">
    <source>
        <dbReference type="ARBA" id="ARBA00023136"/>
    </source>
</evidence>
<accession>A0A3E0VWJ9</accession>
<feature type="compositionally biased region" description="Basic residues" evidence="6">
    <location>
        <begin position="1"/>
        <end position="11"/>
    </location>
</feature>
<dbReference type="SUPFAM" id="SSF51306">
    <property type="entry name" value="LexA/Signal peptidase"/>
    <property type="match status" value="1"/>
</dbReference>
<dbReference type="CDD" id="cd06530">
    <property type="entry name" value="S26_SPase_I"/>
    <property type="match status" value="1"/>
</dbReference>
<dbReference type="NCBIfam" id="TIGR02228">
    <property type="entry name" value="sigpep_I_arch"/>
    <property type="match status" value="1"/>
</dbReference>
<evidence type="ECO:0000259" key="8">
    <source>
        <dbReference type="Pfam" id="PF10502"/>
    </source>
</evidence>
<proteinExistence type="predicted"/>